<dbReference type="Proteomes" id="UP001163046">
    <property type="component" value="Unassembled WGS sequence"/>
</dbReference>
<gene>
    <name evidence="2" type="primary">WASHC4_2</name>
    <name evidence="2" type="ORF">OS493_033993</name>
</gene>
<evidence type="ECO:0000313" key="3">
    <source>
        <dbReference type="Proteomes" id="UP001163046"/>
    </source>
</evidence>
<organism evidence="2 3">
    <name type="scientific">Desmophyllum pertusum</name>
    <dbReference type="NCBI Taxonomy" id="174260"/>
    <lineage>
        <taxon>Eukaryota</taxon>
        <taxon>Metazoa</taxon>
        <taxon>Cnidaria</taxon>
        <taxon>Anthozoa</taxon>
        <taxon>Hexacorallia</taxon>
        <taxon>Scleractinia</taxon>
        <taxon>Caryophylliina</taxon>
        <taxon>Caryophylliidae</taxon>
        <taxon>Desmophyllum</taxon>
    </lineage>
</organism>
<reference evidence="2" key="1">
    <citation type="submission" date="2023-01" db="EMBL/GenBank/DDBJ databases">
        <title>Genome assembly of the deep-sea coral Lophelia pertusa.</title>
        <authorList>
            <person name="Herrera S."/>
            <person name="Cordes E."/>
        </authorList>
    </citation>
    <scope>NUCLEOTIDE SEQUENCE</scope>
    <source>
        <strain evidence="2">USNM1676648</strain>
        <tissue evidence="2">Polyp</tissue>
    </source>
</reference>
<comment type="caution">
    <text evidence="2">The sequence shown here is derived from an EMBL/GenBank/DDBJ whole genome shotgun (WGS) entry which is preliminary data.</text>
</comment>
<feature type="domain" description="WASH complex subunit 4 N-terminal" evidence="1">
    <location>
        <begin position="18"/>
        <end position="65"/>
    </location>
</feature>
<keyword evidence="3" id="KW-1185">Reference proteome</keyword>
<proteinExistence type="predicted"/>
<dbReference type="EMBL" id="MU826396">
    <property type="protein sequence ID" value="KAJ7376537.1"/>
    <property type="molecule type" value="Genomic_DNA"/>
</dbReference>
<evidence type="ECO:0000313" key="2">
    <source>
        <dbReference type="EMBL" id="KAJ7376537.1"/>
    </source>
</evidence>
<protein>
    <submittedName>
        <fullName evidence="2">WASH complex subunit 4</fullName>
    </submittedName>
</protein>
<evidence type="ECO:0000259" key="1">
    <source>
        <dbReference type="Pfam" id="PF14745"/>
    </source>
</evidence>
<sequence>MGIRLVLGLTAEEAYCSRQEVHRQKRLDVLAALVLVQNALNGPATKERRLVTMLGLHVGTQMKIIQG</sequence>
<dbReference type="AlphaFoldDB" id="A0A9W9Z7N8"/>
<dbReference type="InterPro" id="IPR028191">
    <property type="entry name" value="WASH-4_N"/>
</dbReference>
<dbReference type="Pfam" id="PF14745">
    <property type="entry name" value="WASH-4_N"/>
    <property type="match status" value="1"/>
</dbReference>
<name>A0A9W9Z7N8_9CNID</name>
<accession>A0A9W9Z7N8</accession>